<reference evidence="1 2" key="1">
    <citation type="submission" date="2007-11" db="EMBL/GenBank/DDBJ databases">
        <authorList>
            <consortium name="The Salmonella enterica serovar Paratyphi B Genome Sequencing Project"/>
            <person name="McClelland M."/>
            <person name="Sanderson E.K."/>
            <person name="Porwollik S."/>
            <person name="Spieth J."/>
            <person name="Clifton W.S."/>
            <person name="Fulton R."/>
            <person name="Cordes M."/>
            <person name="Wollam A."/>
            <person name="Shah N."/>
            <person name="Pepin K."/>
            <person name="Bhonagiri V."/>
            <person name="Nash W."/>
            <person name="Johnson M."/>
            <person name="Thiruvilangam P."/>
            <person name="Wilson R."/>
        </authorList>
    </citation>
    <scope>NUCLEOTIDE SEQUENCE [LARGE SCALE GENOMIC DNA]</scope>
    <source>
        <strain evidence="2">ATCC BAA-1250 / SPB7</strain>
    </source>
</reference>
<organism evidence="1 2">
    <name type="scientific">Salmonella paratyphi B (strain ATCC BAA-1250 / SPB7)</name>
    <dbReference type="NCBI Taxonomy" id="1016998"/>
    <lineage>
        <taxon>Bacteria</taxon>
        <taxon>Pseudomonadati</taxon>
        <taxon>Pseudomonadota</taxon>
        <taxon>Gammaproteobacteria</taxon>
        <taxon>Enterobacterales</taxon>
        <taxon>Enterobacteriaceae</taxon>
        <taxon>Salmonella</taxon>
    </lineage>
</organism>
<sequence>MSSLPSLKRHYLCKILCGILTPVTLTRFNFCHYSIASRLLVPLTGDFIYDQLVITRDVLRPR</sequence>
<name>A0A6C6Z295_SALPB</name>
<dbReference type="KEGG" id="spq:SPAB_02419"/>
<evidence type="ECO:0000313" key="2">
    <source>
        <dbReference type="Proteomes" id="UP000008556"/>
    </source>
</evidence>
<dbReference type="EMBL" id="CP000886">
    <property type="protein sequence ID" value="ABX67800.1"/>
    <property type="molecule type" value="Genomic_DNA"/>
</dbReference>
<evidence type="ECO:0000313" key="1">
    <source>
        <dbReference type="EMBL" id="ABX67800.1"/>
    </source>
</evidence>
<gene>
    <name evidence="1" type="ordered locus">SPAB_02419</name>
</gene>
<protein>
    <submittedName>
        <fullName evidence="1">Uncharacterized protein</fullName>
    </submittedName>
</protein>
<accession>A0A6C6Z295</accession>
<dbReference type="Proteomes" id="UP000008556">
    <property type="component" value="Chromosome"/>
</dbReference>
<proteinExistence type="predicted"/>
<dbReference type="AlphaFoldDB" id="A0A6C6Z295"/>